<comment type="caution">
    <text evidence="3">The sequence shown here is derived from an EMBL/GenBank/DDBJ whole genome shotgun (WGS) entry which is preliminary data.</text>
</comment>
<dbReference type="GO" id="GO:0008270">
    <property type="term" value="F:zinc ion binding"/>
    <property type="evidence" value="ECO:0007669"/>
    <property type="project" value="InterPro"/>
</dbReference>
<dbReference type="SMART" id="SM00066">
    <property type="entry name" value="GAL4"/>
    <property type="match status" value="1"/>
</dbReference>
<gene>
    <name evidence="3" type="ORF">BGZ70_005599</name>
</gene>
<organism evidence="3 4">
    <name type="scientific">Mortierella alpina</name>
    <name type="common">Oleaginous fungus</name>
    <name type="synonym">Mortierella renispora</name>
    <dbReference type="NCBI Taxonomy" id="64518"/>
    <lineage>
        <taxon>Eukaryota</taxon>
        <taxon>Fungi</taxon>
        <taxon>Fungi incertae sedis</taxon>
        <taxon>Mucoromycota</taxon>
        <taxon>Mortierellomycotina</taxon>
        <taxon>Mortierellomycetes</taxon>
        <taxon>Mortierellales</taxon>
        <taxon>Mortierellaceae</taxon>
        <taxon>Mortierella</taxon>
    </lineage>
</organism>
<dbReference type="CDD" id="cd00067">
    <property type="entry name" value="GAL4"/>
    <property type="match status" value="1"/>
</dbReference>
<dbReference type="SUPFAM" id="SSF57701">
    <property type="entry name" value="Zn2/Cys6 DNA-binding domain"/>
    <property type="match status" value="1"/>
</dbReference>
<dbReference type="PROSITE" id="PS00463">
    <property type="entry name" value="ZN2_CY6_FUNGAL_1"/>
    <property type="match status" value="1"/>
</dbReference>
<dbReference type="AlphaFoldDB" id="A0A9P6ISH1"/>
<dbReference type="Gene3D" id="4.10.240.10">
    <property type="entry name" value="Zn(2)-C6 fungal-type DNA-binding domain"/>
    <property type="match status" value="1"/>
</dbReference>
<dbReference type="EMBL" id="JAAAHY010002999">
    <property type="protein sequence ID" value="KAF9943662.1"/>
    <property type="molecule type" value="Genomic_DNA"/>
</dbReference>
<dbReference type="InterPro" id="IPR001138">
    <property type="entry name" value="Zn2Cys6_DnaBD"/>
</dbReference>
<feature type="non-terminal residue" evidence="3">
    <location>
        <position position="1"/>
    </location>
</feature>
<feature type="domain" description="Zn(2)-C6 fungal-type" evidence="2">
    <location>
        <begin position="158"/>
        <end position="187"/>
    </location>
</feature>
<proteinExistence type="predicted"/>
<dbReference type="PROSITE" id="PS50048">
    <property type="entry name" value="ZN2_CY6_FUNGAL_2"/>
    <property type="match status" value="1"/>
</dbReference>
<dbReference type="OrthoDB" id="3014581at2759"/>
<dbReference type="Pfam" id="PF00172">
    <property type="entry name" value="Zn_clus"/>
    <property type="match status" value="1"/>
</dbReference>
<keyword evidence="4" id="KW-1185">Reference proteome</keyword>
<name>A0A9P6ISH1_MORAP</name>
<dbReference type="Proteomes" id="UP000738359">
    <property type="component" value="Unassembled WGS sequence"/>
</dbReference>
<dbReference type="GO" id="GO:0000981">
    <property type="term" value="F:DNA-binding transcription factor activity, RNA polymerase II-specific"/>
    <property type="evidence" value="ECO:0007669"/>
    <property type="project" value="InterPro"/>
</dbReference>
<accession>A0A9P6ISH1</accession>
<feature type="compositionally biased region" description="Low complexity" evidence="1">
    <location>
        <begin position="19"/>
        <end position="39"/>
    </location>
</feature>
<sequence length="228" mass="24224">MTFSGLPSLRDPKQSYKNSASSASSAPSSSSASSSTASSPVKTTPIEQQQQQPHHEASEGDTAPTLIPTSDQGPAHGLASSPTTSSGEALTASLIEASLQDLVQANYHSALDSNVGAVPPALDLKRPSAAAKKKASAPHNLSPAHSAAYRKRLNVNQVCDWCRYRKIRCDRESPCNSCQHSKRECIRTPPSALLGNQNKDKESDANQPDSASTTKRSRTDDDKDAQSR</sequence>
<evidence type="ECO:0000256" key="1">
    <source>
        <dbReference type="SAM" id="MobiDB-lite"/>
    </source>
</evidence>
<evidence type="ECO:0000313" key="3">
    <source>
        <dbReference type="EMBL" id="KAF9943662.1"/>
    </source>
</evidence>
<protein>
    <recommendedName>
        <fullName evidence="2">Zn(2)-C6 fungal-type domain-containing protein</fullName>
    </recommendedName>
</protein>
<feature type="compositionally biased region" description="Basic and acidic residues" evidence="1">
    <location>
        <begin position="217"/>
        <end position="228"/>
    </location>
</feature>
<evidence type="ECO:0000259" key="2">
    <source>
        <dbReference type="PROSITE" id="PS50048"/>
    </source>
</evidence>
<reference evidence="3" key="1">
    <citation type="journal article" date="2020" name="Fungal Divers.">
        <title>Resolving the Mortierellaceae phylogeny through synthesis of multi-gene phylogenetics and phylogenomics.</title>
        <authorList>
            <person name="Vandepol N."/>
            <person name="Liber J."/>
            <person name="Desiro A."/>
            <person name="Na H."/>
            <person name="Kennedy M."/>
            <person name="Barry K."/>
            <person name="Grigoriev I.V."/>
            <person name="Miller A.N."/>
            <person name="O'Donnell K."/>
            <person name="Stajich J.E."/>
            <person name="Bonito G."/>
        </authorList>
    </citation>
    <scope>NUCLEOTIDE SEQUENCE</scope>
    <source>
        <strain evidence="3">CK1249</strain>
    </source>
</reference>
<evidence type="ECO:0000313" key="4">
    <source>
        <dbReference type="Proteomes" id="UP000738359"/>
    </source>
</evidence>
<feature type="region of interest" description="Disordered" evidence="1">
    <location>
        <begin position="1"/>
        <end position="86"/>
    </location>
</feature>
<feature type="region of interest" description="Disordered" evidence="1">
    <location>
        <begin position="188"/>
        <end position="228"/>
    </location>
</feature>
<dbReference type="InterPro" id="IPR036864">
    <property type="entry name" value="Zn2-C6_fun-type_DNA-bd_sf"/>
</dbReference>